<dbReference type="Proteomes" id="UP000473574">
    <property type="component" value="Unassembled WGS sequence"/>
</dbReference>
<reference evidence="1 2" key="1">
    <citation type="journal article" date="2020" name="Microb. Ecol.">
        <title>Ecogenomics of the Marine Benthic Filamentous Cyanobacterium Adonisia.</title>
        <authorList>
            <person name="Walter J.M."/>
            <person name="Coutinho F.H."/>
            <person name="Leomil L."/>
            <person name="Hargreaves P.I."/>
            <person name="Campeao M.E."/>
            <person name="Vieira V.V."/>
            <person name="Silva B.S."/>
            <person name="Fistarol G.O."/>
            <person name="Salomon P.S."/>
            <person name="Sawabe T."/>
            <person name="Mino S."/>
            <person name="Hosokawa M."/>
            <person name="Miyashita H."/>
            <person name="Maruyama F."/>
            <person name="van Verk M.C."/>
            <person name="Dutilh B.E."/>
            <person name="Thompson C.C."/>
            <person name="Thompson F.L."/>
        </authorList>
    </citation>
    <scope>NUCLEOTIDE SEQUENCE [LARGE SCALE GENOMIC DNA]</scope>
    <source>
        <strain evidence="1 2">CCMR0082</strain>
    </source>
</reference>
<protein>
    <submittedName>
        <fullName evidence="1">Uncharacterized protein</fullName>
    </submittedName>
</protein>
<accession>A0A6M0S9I8</accession>
<dbReference type="EMBL" id="QZCE01000002">
    <property type="protein sequence ID" value="NEZ64671.1"/>
    <property type="molecule type" value="Genomic_DNA"/>
</dbReference>
<dbReference type="NCBIfam" id="NF047733">
    <property type="entry name" value="antiphage_MADS7"/>
    <property type="match status" value="1"/>
</dbReference>
<dbReference type="RefSeq" id="WP_163665127.1">
    <property type="nucleotide sequence ID" value="NZ_QZCE01000002.1"/>
</dbReference>
<sequence length="543" mass="62098">MKLKQEDQEFRNPKVFYPDPKNVELDRVLVNLFVLLRCDGSRPTTKARAPANFDKVNFHQKKLAALPSNKGFDEHSSITQAWLESDVFDVVNRGKGEEAEVIASLKPLHIDASKIRIAKRCRDYFVSDHLYACLEYGERKTIHALKAFLDQGRDPGTGKYDGQTSLDLETLTVLKLVEGLPEIHSSGNKAAAYPPVCIGQARILCDDVQRLLVYKDVVPRAVMIEYLKAILGLHTGLYTLRLSRQLAGWINDKQAHEACLDCPVYGNTTEPFEKCPYDQKFAVDMGNDFRSKMARLAQESAEAEYGRLTELVRSVFVINQLLRYASVKRLSTQDSPAEAVSLLSDPPPSFEGFFEAFLDQIRMDNTRGDQELKPDEAAIFDLDLPAFEKFIELATHVRHAHHRRYLTQMLDKVFQKNTEYSALIQGKSTSNPRRWHLGTRLIEVFVQLAVLKWKEEEGRKLFYSEPILIDDFVQWVEKRYGFVLAGKLDSDESVSLADYTAYRENIQHLKKQLREIGFFDDLSDAFNAQTIRPRYTIDQSVES</sequence>
<dbReference type="Pfam" id="PF26611">
    <property type="entry name" value="MAD7"/>
    <property type="match status" value="1"/>
</dbReference>
<evidence type="ECO:0000313" key="1">
    <source>
        <dbReference type="EMBL" id="NEZ64671.1"/>
    </source>
</evidence>
<organism evidence="1 2">
    <name type="scientific">Adonisia turfae CCMR0082</name>
    <dbReference type="NCBI Taxonomy" id="2304604"/>
    <lineage>
        <taxon>Bacteria</taxon>
        <taxon>Bacillati</taxon>
        <taxon>Cyanobacteriota</taxon>
        <taxon>Adonisia</taxon>
        <taxon>Adonisia turfae</taxon>
    </lineage>
</organism>
<evidence type="ECO:0000313" key="2">
    <source>
        <dbReference type="Proteomes" id="UP000473574"/>
    </source>
</evidence>
<proteinExistence type="predicted"/>
<dbReference type="AlphaFoldDB" id="A0A6M0S9I8"/>
<name>A0A6M0S9I8_9CYAN</name>
<dbReference type="InterPro" id="IPR058120">
    <property type="entry name" value="MADS7"/>
</dbReference>
<gene>
    <name evidence="1" type="ORF">D0962_18070</name>
</gene>
<comment type="caution">
    <text evidence="1">The sequence shown here is derived from an EMBL/GenBank/DDBJ whole genome shotgun (WGS) entry which is preliminary data.</text>
</comment>